<dbReference type="Pfam" id="PF00291">
    <property type="entry name" value="PALP"/>
    <property type="match status" value="1"/>
</dbReference>
<proteinExistence type="predicted"/>
<dbReference type="NCBIfam" id="NF006050">
    <property type="entry name" value="PRK08197.1"/>
    <property type="match status" value="1"/>
</dbReference>
<accession>A0ABX0J3T2</accession>
<comment type="caution">
    <text evidence="5">The sequence shown here is derived from an EMBL/GenBank/DDBJ whole genome shotgun (WGS) entry which is preliminary data.</text>
</comment>
<keyword evidence="6" id="KW-1185">Reference proteome</keyword>
<dbReference type="PANTHER" id="PTHR48078">
    <property type="entry name" value="THREONINE DEHYDRATASE, MITOCHONDRIAL-RELATED"/>
    <property type="match status" value="1"/>
</dbReference>
<dbReference type="EMBL" id="JAAOIW010000004">
    <property type="protein sequence ID" value="NHN30486.1"/>
    <property type="molecule type" value="Genomic_DNA"/>
</dbReference>
<reference evidence="5" key="1">
    <citation type="submission" date="2020-03" db="EMBL/GenBank/DDBJ databases">
        <title>Draft sequencing of Paenibacilllus sp. S3N08.</title>
        <authorList>
            <person name="Kim D.-U."/>
        </authorList>
    </citation>
    <scope>NUCLEOTIDE SEQUENCE</scope>
    <source>
        <strain evidence="5">S3N08</strain>
    </source>
</reference>
<dbReference type="RefSeq" id="WP_166149648.1">
    <property type="nucleotide sequence ID" value="NZ_JAAOIW010000004.1"/>
</dbReference>
<dbReference type="EC" id="4.2.3.1" evidence="5"/>
<comment type="cofactor">
    <cofactor evidence="1">
        <name>pyridoxal 5'-phosphate</name>
        <dbReference type="ChEBI" id="CHEBI:597326"/>
    </cofactor>
</comment>
<evidence type="ECO:0000259" key="4">
    <source>
        <dbReference type="Pfam" id="PF00291"/>
    </source>
</evidence>
<evidence type="ECO:0000256" key="1">
    <source>
        <dbReference type="ARBA" id="ARBA00001933"/>
    </source>
</evidence>
<evidence type="ECO:0000313" key="6">
    <source>
        <dbReference type="Proteomes" id="UP001165962"/>
    </source>
</evidence>
<feature type="domain" description="Tryptophan synthase beta chain-like PALP" evidence="4">
    <location>
        <begin position="70"/>
        <end position="372"/>
    </location>
</feature>
<evidence type="ECO:0000256" key="2">
    <source>
        <dbReference type="ARBA" id="ARBA00022898"/>
    </source>
</evidence>
<evidence type="ECO:0000256" key="3">
    <source>
        <dbReference type="ARBA" id="ARBA00023239"/>
    </source>
</evidence>
<dbReference type="Proteomes" id="UP001165962">
    <property type="component" value="Unassembled WGS sequence"/>
</dbReference>
<organism evidence="5 6">
    <name type="scientific">Paenibacillus agricola</name>
    <dbReference type="NCBI Taxonomy" id="2716264"/>
    <lineage>
        <taxon>Bacteria</taxon>
        <taxon>Bacillati</taxon>
        <taxon>Bacillota</taxon>
        <taxon>Bacilli</taxon>
        <taxon>Bacillales</taxon>
        <taxon>Paenibacillaceae</taxon>
        <taxon>Paenibacillus</taxon>
    </lineage>
</organism>
<dbReference type="PANTHER" id="PTHR48078:SF6">
    <property type="entry name" value="L-THREONINE DEHYDRATASE CATABOLIC TDCB"/>
    <property type="match status" value="1"/>
</dbReference>
<dbReference type="InterPro" id="IPR001926">
    <property type="entry name" value="TrpB-like_PALP"/>
</dbReference>
<dbReference type="Gene3D" id="3.40.50.1100">
    <property type="match status" value="2"/>
</dbReference>
<gene>
    <name evidence="5" type="ORF">G9U52_11645</name>
</gene>
<dbReference type="InterPro" id="IPR050147">
    <property type="entry name" value="Ser/Thr_Dehydratase"/>
</dbReference>
<evidence type="ECO:0000313" key="5">
    <source>
        <dbReference type="EMBL" id="NHN30486.1"/>
    </source>
</evidence>
<name>A0ABX0J3T2_9BACL</name>
<sequence>MDKFGLICSLCSRKIPFALEGKCTCGGTWLVEYDLQRAALTFTKKRLRARPASMWKYHELLPIAKLSSIISLGEGSTPLVRLTEWEKKLPLGGLYVKREEQNPTGSFKARGFASALTLINESGIKKVALPSNGNAAAALSAYASRAGMEAYVFLPADCPGLIIEECVNYGAHTYRVDGLIHDAGAIVEEGKLEQGWYNVGTMREPGRVEGKKTMGFELAEQLDWTLPDVIVYPAGGGSGLIGLWRAFHQLLAMGLVTGALPRFVAVQEDGCTPIVSAFWQHAQPETLPAGSPMPTGMRVPRPPNRNLIVSILRETKGTAIAVTREEIHAATAAMGLCGISSSPEGAATWAGLQRLIDSGWILGQDKVVLFNTSHAMKYTLYPTKLQLPLIKSYQDFKSIHSP</sequence>
<dbReference type="InterPro" id="IPR036052">
    <property type="entry name" value="TrpB-like_PALP_sf"/>
</dbReference>
<protein>
    <submittedName>
        <fullName evidence="5">Threonine synthase</fullName>
        <ecNumber evidence="5">4.2.3.1</ecNumber>
    </submittedName>
</protein>
<dbReference type="SUPFAM" id="SSF53686">
    <property type="entry name" value="Tryptophan synthase beta subunit-like PLP-dependent enzymes"/>
    <property type="match status" value="1"/>
</dbReference>
<dbReference type="GO" id="GO:0004795">
    <property type="term" value="F:threonine synthase activity"/>
    <property type="evidence" value="ECO:0007669"/>
    <property type="project" value="UniProtKB-EC"/>
</dbReference>
<keyword evidence="3 5" id="KW-0456">Lyase</keyword>
<keyword evidence="2" id="KW-0663">Pyridoxal phosphate</keyword>